<dbReference type="GO" id="GO:0005634">
    <property type="term" value="C:nucleus"/>
    <property type="evidence" value="ECO:0007669"/>
    <property type="project" value="UniProtKB-SubCell"/>
</dbReference>
<feature type="compositionally biased region" description="Low complexity" evidence="4">
    <location>
        <begin position="64"/>
        <end position="80"/>
    </location>
</feature>
<evidence type="ECO:0000313" key="7">
    <source>
        <dbReference type="Proteomes" id="UP000008281"/>
    </source>
</evidence>
<feature type="compositionally biased region" description="Low complexity" evidence="4">
    <location>
        <begin position="159"/>
        <end position="179"/>
    </location>
</feature>
<dbReference type="InParanoid" id="E3MV33"/>
<evidence type="ECO:0000256" key="1">
    <source>
        <dbReference type="ARBA" id="ARBA00004123"/>
    </source>
</evidence>
<feature type="compositionally biased region" description="Acidic residues" evidence="4">
    <location>
        <begin position="637"/>
        <end position="647"/>
    </location>
</feature>
<dbReference type="PROSITE" id="PS50071">
    <property type="entry name" value="HOMEOBOX_2"/>
    <property type="match status" value="1"/>
</dbReference>
<comment type="subcellular location">
    <subcellularLocation>
        <location evidence="1 2 3">Nucleus</location>
    </subcellularLocation>
</comment>
<dbReference type="OrthoDB" id="6159439at2759"/>
<dbReference type="Proteomes" id="UP000008281">
    <property type="component" value="Unassembled WGS sequence"/>
</dbReference>
<feature type="region of interest" description="Disordered" evidence="4">
    <location>
        <begin position="209"/>
        <end position="261"/>
    </location>
</feature>
<dbReference type="Gene3D" id="1.10.10.60">
    <property type="entry name" value="Homeodomain-like"/>
    <property type="match status" value="2"/>
</dbReference>
<dbReference type="HOGENOM" id="CLU_020829_0_0_1"/>
<dbReference type="AlphaFoldDB" id="E3MV33"/>
<sequence>MSAQQNICESSEYPESPMPRTSSLRDAQSITRRRSPSFDNDLRPLSSKTGMHDSRSSTRGNVPSTSNRLLSSSSESSGGSPQPKRRNSHTRRGVQSSSRRRRAPTPDYVLPAHYSAKGMHTPRSSTRRRNVPSYRVLSPLSDSSDESPQPMRRKNPKAPKSSTRTPSYSSPSCSESDGSPEPRRKNNRRAHKDRELSRDELIRLMEECEADPSFPTPSDSEEDDAESSGSEFEEPTPKKMSAPKRPRERSPVIERTEHQKSVGKKTLIAIFKETQNPSREMRAKIAKVLKMNKSLRKKNEIPDRVKRITPEMRMKLEAEFETNPNPTTERKTELATEFNVLHERVTAWFIRRRQKQDKPEEFAAAQEKRRKYKYERDCQAKVRENRQPVFRFTEYQRNFMNEKMKELDGKKVVAEQCRVWGDEINLTSYQVGHFIRNHLAKQKETEYERKMRNEKRRRLKLFLRDKSLVPGRKSRLVRQTPKRSELHSKFVEKPFVSKADAEEWAKKFNMAPSTILTLAHKNRERLLKKYLSGEKTVDSLPPAMRSLEEEYSKNVFIKTVAEAIGMKETVGVDLISVNGYFSMRRRLDRERGVDLLKEEDVPKILAKDVLKYKKSQKKVNAAVNLDEPNAEDPSGLDNDDFDEDGVMEETSRPQSPRQRDEYQDFEVSGSHDVFDDDDFDVPQNLETSEREIPDEDSSEDDYDTTVDSEKGMYDSDWEYEDLLAGENEDPDNNVDVDGPAGANMLIEPKQEDLSGADVLEPNEERM</sequence>
<reference evidence="6" key="1">
    <citation type="submission" date="2007-07" db="EMBL/GenBank/DDBJ databases">
        <title>PCAP assembly of the Caenorhabditis remanei genome.</title>
        <authorList>
            <consortium name="The Caenorhabditis remanei Sequencing Consortium"/>
            <person name="Wilson R.K."/>
        </authorList>
    </citation>
    <scope>NUCLEOTIDE SEQUENCE [LARGE SCALE GENOMIC DNA]</scope>
    <source>
        <strain evidence="6">PB4641</strain>
    </source>
</reference>
<name>E3MV33_CAERE</name>
<evidence type="ECO:0000256" key="2">
    <source>
        <dbReference type="PROSITE-ProRule" id="PRU00108"/>
    </source>
</evidence>
<feature type="compositionally biased region" description="Basic and acidic residues" evidence="4">
    <location>
        <begin position="248"/>
        <end position="260"/>
    </location>
</feature>
<feature type="compositionally biased region" description="Low complexity" evidence="4">
    <location>
        <begin position="137"/>
        <end position="148"/>
    </location>
</feature>
<organism evidence="7">
    <name type="scientific">Caenorhabditis remanei</name>
    <name type="common">Caenorhabditis vulgaris</name>
    <dbReference type="NCBI Taxonomy" id="31234"/>
    <lineage>
        <taxon>Eukaryota</taxon>
        <taxon>Metazoa</taxon>
        <taxon>Ecdysozoa</taxon>
        <taxon>Nematoda</taxon>
        <taxon>Chromadorea</taxon>
        <taxon>Rhabditida</taxon>
        <taxon>Rhabditina</taxon>
        <taxon>Rhabditomorpha</taxon>
        <taxon>Rhabditoidea</taxon>
        <taxon>Rhabditidae</taxon>
        <taxon>Peloderinae</taxon>
        <taxon>Caenorhabditis</taxon>
    </lineage>
</organism>
<feature type="region of interest" description="Disordered" evidence="4">
    <location>
        <begin position="1"/>
        <end position="197"/>
    </location>
</feature>
<feature type="compositionally biased region" description="Acidic residues" evidence="4">
    <location>
        <begin position="219"/>
        <end position="234"/>
    </location>
</feature>
<dbReference type="InterPro" id="IPR001356">
    <property type="entry name" value="HD"/>
</dbReference>
<protein>
    <recommendedName>
        <fullName evidence="5">Homeobox domain-containing protein</fullName>
    </recommendedName>
</protein>
<evidence type="ECO:0000256" key="3">
    <source>
        <dbReference type="RuleBase" id="RU000682"/>
    </source>
</evidence>
<dbReference type="GO" id="GO:0003677">
    <property type="term" value="F:DNA binding"/>
    <property type="evidence" value="ECO:0007669"/>
    <property type="project" value="UniProtKB-UniRule"/>
</dbReference>
<feature type="compositionally biased region" description="Polar residues" evidence="4">
    <location>
        <begin position="19"/>
        <end position="30"/>
    </location>
</feature>
<feature type="domain" description="Homeobox" evidence="5">
    <location>
        <begin position="299"/>
        <end position="359"/>
    </location>
</feature>
<dbReference type="Pfam" id="PF00046">
    <property type="entry name" value="Homeodomain"/>
    <property type="match status" value="1"/>
</dbReference>
<dbReference type="CDD" id="cd00086">
    <property type="entry name" value="homeodomain"/>
    <property type="match status" value="1"/>
</dbReference>
<keyword evidence="2 3" id="KW-0371">Homeobox</keyword>
<keyword evidence="2 3" id="KW-0539">Nucleus</keyword>
<dbReference type="SUPFAM" id="SSF46689">
    <property type="entry name" value="Homeodomain-like"/>
    <property type="match status" value="1"/>
</dbReference>
<evidence type="ECO:0000259" key="5">
    <source>
        <dbReference type="PROSITE" id="PS50071"/>
    </source>
</evidence>
<gene>
    <name evidence="6" type="ORF">CRE_20880</name>
</gene>
<evidence type="ECO:0000313" key="6">
    <source>
        <dbReference type="EMBL" id="EFP10023.1"/>
    </source>
</evidence>
<accession>E3MV33</accession>
<feature type="compositionally biased region" description="Basic residues" evidence="4">
    <location>
        <begin position="83"/>
        <end position="103"/>
    </location>
</feature>
<feature type="region of interest" description="Disordered" evidence="4">
    <location>
        <begin position="622"/>
        <end position="766"/>
    </location>
</feature>
<keyword evidence="2 3" id="KW-0238">DNA-binding</keyword>
<dbReference type="SMART" id="SM00389">
    <property type="entry name" value="HOX"/>
    <property type="match status" value="2"/>
</dbReference>
<dbReference type="InterPro" id="IPR009057">
    <property type="entry name" value="Homeodomain-like_sf"/>
</dbReference>
<proteinExistence type="predicted"/>
<dbReference type="EMBL" id="DS268481">
    <property type="protein sequence ID" value="EFP10023.1"/>
    <property type="molecule type" value="Genomic_DNA"/>
</dbReference>
<keyword evidence="7" id="KW-1185">Reference proteome</keyword>
<evidence type="ECO:0000256" key="4">
    <source>
        <dbReference type="SAM" id="MobiDB-lite"/>
    </source>
</evidence>
<feature type="compositionally biased region" description="Acidic residues" evidence="4">
    <location>
        <begin position="692"/>
        <end position="706"/>
    </location>
</feature>
<feature type="compositionally biased region" description="Acidic residues" evidence="4">
    <location>
        <begin position="715"/>
        <end position="734"/>
    </location>
</feature>
<feature type="DNA-binding region" description="Homeobox" evidence="2">
    <location>
        <begin position="301"/>
        <end position="360"/>
    </location>
</feature>